<dbReference type="WBParaSite" id="TTAC_0000835901-mRNA-1">
    <property type="protein sequence ID" value="TTAC_0000835901-mRNA-1"/>
    <property type="gene ID" value="TTAC_0000835901"/>
</dbReference>
<protein>
    <submittedName>
        <fullName evidence="4">MYND-type domain-containing protein</fullName>
    </submittedName>
</protein>
<dbReference type="GO" id="GO:0042826">
    <property type="term" value="F:histone deacetylase binding"/>
    <property type="evidence" value="ECO:0007669"/>
    <property type="project" value="InterPro"/>
</dbReference>
<evidence type="ECO:0000313" key="3">
    <source>
        <dbReference type="Proteomes" id="UP000274429"/>
    </source>
</evidence>
<dbReference type="EMBL" id="UYWX01020487">
    <property type="protein sequence ID" value="VDM32877.1"/>
    <property type="molecule type" value="Genomic_DNA"/>
</dbReference>
<reference evidence="4" key="1">
    <citation type="submission" date="2017-02" db="UniProtKB">
        <authorList>
            <consortium name="WormBaseParasite"/>
        </authorList>
    </citation>
    <scope>IDENTIFICATION</scope>
</reference>
<dbReference type="InterPro" id="IPR042989">
    <property type="entry name" value="ZMY15"/>
</dbReference>
<dbReference type="AlphaFoldDB" id="A0A0R3X4L5"/>
<dbReference type="Proteomes" id="UP000274429">
    <property type="component" value="Unassembled WGS sequence"/>
</dbReference>
<evidence type="ECO:0000313" key="2">
    <source>
        <dbReference type="EMBL" id="VDM32877.1"/>
    </source>
</evidence>
<dbReference type="STRING" id="6205.A0A0R3X4L5"/>
<name>A0A0R3X4L5_HYDTA</name>
<reference evidence="2 3" key="2">
    <citation type="submission" date="2018-11" db="EMBL/GenBank/DDBJ databases">
        <authorList>
            <consortium name="Pathogen Informatics"/>
        </authorList>
    </citation>
    <scope>NUCLEOTIDE SEQUENCE [LARGE SCALE GENOMIC DNA]</scope>
</reference>
<dbReference type="PANTHER" id="PTHR47085">
    <property type="entry name" value="ZINC FINGER MYND DOMAIN-CONTAINING PROTEIN 15"/>
    <property type="match status" value="1"/>
</dbReference>
<sequence length="264" mass="30105">MQYENSLRDSLYLVILVDVNLIFSPTCKAVLYCSERCQHQDLEGVSNTQHSHKLWCKVMKVFMEYSAALEDFPFQYTENMENAILRAYVNPSDVITLALHPQIESASSFVRLVSVDLCDWSEFYAWMGLSLSSLLALLFHWPLTIYHILNKLLPTKAEAQELDFLISHDIDKIVITMVGPNISPCVNGKKWLLSRRMLVSTWCATYHQYVKEAQFSGTFCLPDLVIGFNVGFVAYPTWKKTLEMLKVTPTVEDGLAALLSSVKM</sequence>
<evidence type="ECO:0000259" key="1">
    <source>
        <dbReference type="Pfam" id="PF20179"/>
    </source>
</evidence>
<dbReference type="InterPro" id="IPR046824">
    <property type="entry name" value="Mss51-like_C"/>
</dbReference>
<dbReference type="GO" id="GO:0045892">
    <property type="term" value="P:negative regulation of DNA-templated transcription"/>
    <property type="evidence" value="ECO:0007669"/>
    <property type="project" value="InterPro"/>
</dbReference>
<dbReference type="Gene3D" id="6.10.140.2220">
    <property type="match status" value="1"/>
</dbReference>
<dbReference type="SUPFAM" id="SSF144232">
    <property type="entry name" value="HIT/MYND zinc finger-like"/>
    <property type="match status" value="1"/>
</dbReference>
<dbReference type="OrthoDB" id="5282002at2759"/>
<dbReference type="PANTHER" id="PTHR47085:SF1">
    <property type="entry name" value="ZINC FINGER MYND DOMAIN-CONTAINING PROTEIN 15"/>
    <property type="match status" value="1"/>
</dbReference>
<feature type="domain" description="Mitochondrial splicing suppressor 51-like C-terminal" evidence="1">
    <location>
        <begin position="161"/>
        <end position="247"/>
    </location>
</feature>
<proteinExistence type="predicted"/>
<dbReference type="Pfam" id="PF20179">
    <property type="entry name" value="MSS51_C"/>
    <property type="match status" value="1"/>
</dbReference>
<keyword evidence="3" id="KW-1185">Reference proteome</keyword>
<accession>A0A0R3X4L5</accession>
<organism evidence="4">
    <name type="scientific">Hydatigena taeniaeformis</name>
    <name type="common">Feline tapeworm</name>
    <name type="synonym">Taenia taeniaeformis</name>
    <dbReference type="NCBI Taxonomy" id="6205"/>
    <lineage>
        <taxon>Eukaryota</taxon>
        <taxon>Metazoa</taxon>
        <taxon>Spiralia</taxon>
        <taxon>Lophotrochozoa</taxon>
        <taxon>Platyhelminthes</taxon>
        <taxon>Cestoda</taxon>
        <taxon>Eucestoda</taxon>
        <taxon>Cyclophyllidea</taxon>
        <taxon>Taeniidae</taxon>
        <taxon>Hydatigera</taxon>
    </lineage>
</organism>
<gene>
    <name evidence="2" type="ORF">TTAC_LOCUS8344</name>
</gene>
<evidence type="ECO:0000313" key="4">
    <source>
        <dbReference type="WBParaSite" id="TTAC_0000835901-mRNA-1"/>
    </source>
</evidence>